<organism evidence="6 7">
    <name type="scientific">Penicillium subrubescens</name>
    <dbReference type="NCBI Taxonomy" id="1316194"/>
    <lineage>
        <taxon>Eukaryota</taxon>
        <taxon>Fungi</taxon>
        <taxon>Dikarya</taxon>
        <taxon>Ascomycota</taxon>
        <taxon>Pezizomycotina</taxon>
        <taxon>Eurotiomycetes</taxon>
        <taxon>Eurotiomycetidae</taxon>
        <taxon>Eurotiales</taxon>
        <taxon>Aspergillaceae</taxon>
        <taxon>Penicillium</taxon>
    </lineage>
</organism>
<dbReference type="EMBL" id="MNBE01000589">
    <property type="protein sequence ID" value="OKP06713.1"/>
    <property type="molecule type" value="Genomic_DNA"/>
</dbReference>
<dbReference type="PANTHER" id="PTHR10543:SF89">
    <property type="entry name" value="CAROTENOID 9,10(9',10')-CLEAVAGE DIOXYGENASE 1"/>
    <property type="match status" value="1"/>
</dbReference>
<evidence type="ECO:0000256" key="2">
    <source>
        <dbReference type="ARBA" id="ARBA00022723"/>
    </source>
</evidence>
<evidence type="ECO:0000256" key="3">
    <source>
        <dbReference type="ARBA" id="ARBA00023002"/>
    </source>
</evidence>
<dbReference type="GO" id="GO:0010436">
    <property type="term" value="F:carotenoid dioxygenase activity"/>
    <property type="evidence" value="ECO:0007669"/>
    <property type="project" value="TreeGrafter"/>
</dbReference>
<comment type="caution">
    <text evidence="6">The sequence shown here is derived from an EMBL/GenBank/DDBJ whole genome shotgun (WGS) entry which is preliminary data.</text>
</comment>
<dbReference type="GO" id="GO:0016121">
    <property type="term" value="P:carotene catabolic process"/>
    <property type="evidence" value="ECO:0007669"/>
    <property type="project" value="TreeGrafter"/>
</dbReference>
<evidence type="ECO:0000313" key="7">
    <source>
        <dbReference type="Proteomes" id="UP000186955"/>
    </source>
</evidence>
<dbReference type="Proteomes" id="UP000186955">
    <property type="component" value="Unassembled WGS sequence"/>
</dbReference>
<feature type="binding site" evidence="5">
    <location>
        <position position="299"/>
    </location>
    <ligand>
        <name>Fe cation</name>
        <dbReference type="ChEBI" id="CHEBI:24875"/>
        <note>catalytic</note>
    </ligand>
</feature>
<keyword evidence="3" id="KW-0560">Oxidoreductase</keyword>
<feature type="binding site" evidence="5">
    <location>
        <position position="496"/>
    </location>
    <ligand>
        <name>Fe cation</name>
        <dbReference type="ChEBI" id="CHEBI:24875"/>
        <note>catalytic</note>
    </ligand>
</feature>
<comment type="similarity">
    <text evidence="1">Belongs to the carotenoid oxygenase family.</text>
</comment>
<keyword evidence="7" id="KW-1185">Reference proteome</keyword>
<keyword evidence="6" id="KW-0223">Dioxygenase</keyword>
<evidence type="ECO:0000313" key="6">
    <source>
        <dbReference type="EMBL" id="OKP06713.1"/>
    </source>
</evidence>
<reference evidence="6 7" key="1">
    <citation type="submission" date="2016-10" db="EMBL/GenBank/DDBJ databases">
        <title>Genome sequence of the ascomycete fungus Penicillium subrubescens.</title>
        <authorList>
            <person name="De Vries R.P."/>
            <person name="Peng M."/>
            <person name="Dilokpimol A."/>
            <person name="Hilden K."/>
            <person name="Makela M.R."/>
            <person name="Grigoriev I."/>
            <person name="Riley R."/>
            <person name="Granchi Z."/>
        </authorList>
    </citation>
    <scope>NUCLEOTIDE SEQUENCE [LARGE SCALE GENOMIC DNA]</scope>
    <source>
        <strain evidence="6 7">CBS 132785</strain>
    </source>
</reference>
<proteinExistence type="inferred from homology"/>
<sequence>MAHIVPGVPTSSGTHFPKHYAMSQWNEDHLRFEADVFELEVIGEIPSTIHGAFYRVQPDHAFPPKFAETEIPLNGDGNVSSFYIKDGHVDFKQRYVKTPKLLAERQARRAVFGRYRNKYTDEPLVRDVLKGTTANTHVVFHDNKLMALKEDAPPMEMDPITLDTIGNIDYHGTLRCPTHTAHPKADADTGELVCYGYEAAGEASPDICSFTVDKDGRITEEVWFQAPWPCMIHDFWVTENWVVFPINGLKASLEQMKNGGDHFYWDETLDHQLLGVIPRRGAKPEDAKWFRTPQGVYSHTINAYEEGGNLVLDANVWTDAHFPFFPNSKGERFFTDPAKVTSPILRYRFDPKGSTDTMVQPEDVHVRGVNEFGRIDDRLLGKKYSRVWILKVDPTHPVRLNNHEFAAPNAGFNTLVCYNFETRELQSYRHGDDSTFQEPVFVPRHEGAAGEDGYLLILADRYREGRNVLLLFDALDITRGPIAEIKLPFKLMDGLHGSWVDGKEVEAARKASAARKAEEE</sequence>
<dbReference type="PANTHER" id="PTHR10543">
    <property type="entry name" value="BETA-CAROTENE DIOXYGENASE"/>
    <property type="match status" value="1"/>
</dbReference>
<keyword evidence="4 5" id="KW-0408">Iron</keyword>
<evidence type="ECO:0000256" key="5">
    <source>
        <dbReference type="PIRSR" id="PIRSR604294-1"/>
    </source>
</evidence>
<dbReference type="STRING" id="1316194.A0A1Q5U2K6"/>
<comment type="cofactor">
    <cofactor evidence="5">
        <name>Fe(2+)</name>
        <dbReference type="ChEBI" id="CHEBI:29033"/>
    </cofactor>
    <text evidence="5">Binds 1 Fe(2+) ion per subunit.</text>
</comment>
<name>A0A1Q5U2K6_9EURO</name>
<dbReference type="GO" id="GO:0046872">
    <property type="term" value="F:metal ion binding"/>
    <property type="evidence" value="ECO:0007669"/>
    <property type="project" value="UniProtKB-KW"/>
</dbReference>
<dbReference type="Pfam" id="PF03055">
    <property type="entry name" value="RPE65"/>
    <property type="match status" value="1"/>
</dbReference>
<feature type="binding site" evidence="5">
    <location>
        <position position="233"/>
    </location>
    <ligand>
        <name>Fe cation</name>
        <dbReference type="ChEBI" id="CHEBI:24875"/>
        <note>catalytic</note>
    </ligand>
</feature>
<keyword evidence="2 5" id="KW-0479">Metal-binding</keyword>
<dbReference type="OrthoDB" id="1069523at2759"/>
<dbReference type="InterPro" id="IPR004294">
    <property type="entry name" value="Carotenoid_Oase"/>
</dbReference>
<protein>
    <submittedName>
        <fullName evidence="6">Lignostilbene-alpha,beta-dioxygenase isozyme III</fullName>
    </submittedName>
</protein>
<accession>A0A1Q5U2K6</accession>
<evidence type="ECO:0000256" key="4">
    <source>
        <dbReference type="ARBA" id="ARBA00023004"/>
    </source>
</evidence>
<evidence type="ECO:0000256" key="1">
    <source>
        <dbReference type="ARBA" id="ARBA00006787"/>
    </source>
</evidence>
<feature type="binding site" evidence="5">
    <location>
        <position position="182"/>
    </location>
    <ligand>
        <name>Fe cation</name>
        <dbReference type="ChEBI" id="CHEBI:24875"/>
        <note>catalytic</note>
    </ligand>
</feature>
<dbReference type="AlphaFoldDB" id="A0A1Q5U2K6"/>
<gene>
    <name evidence="6" type="ORF">PENSUB_6209</name>
</gene>